<dbReference type="EMBL" id="CP009048">
    <property type="protein sequence ID" value="AIL61526.1"/>
    <property type="molecule type" value="Genomic_DNA"/>
</dbReference>
<reference evidence="2 3" key="1">
    <citation type="submission" date="2014-07" db="EMBL/GenBank/DDBJ databases">
        <authorList>
            <person name="Lee K."/>
            <person name="Lim J.Y."/>
            <person name="Hwang I."/>
        </authorList>
    </citation>
    <scope>NUCLEOTIDE SEQUENCE [LARGE SCALE GENOMIC DNA]</scope>
    <source>
        <strain evidence="2 3">KL28</strain>
    </source>
</reference>
<name>A0A077FE33_9PSED</name>
<evidence type="ECO:0000256" key="1">
    <source>
        <dbReference type="SAM" id="Phobius"/>
    </source>
</evidence>
<proteinExistence type="predicted"/>
<dbReference type="RefSeq" id="WP_038610403.1">
    <property type="nucleotide sequence ID" value="NZ_CP009048.1"/>
</dbReference>
<feature type="transmembrane region" description="Helical" evidence="1">
    <location>
        <begin position="6"/>
        <end position="25"/>
    </location>
</feature>
<keyword evidence="1" id="KW-1133">Transmembrane helix</keyword>
<dbReference type="HOGENOM" id="CLU_2754758_0_0_6"/>
<dbReference type="KEGG" id="palk:PSAKL28_23130"/>
<organism evidence="2 3">
    <name type="scientific">Pseudomonas alkylphenolica</name>
    <dbReference type="NCBI Taxonomy" id="237609"/>
    <lineage>
        <taxon>Bacteria</taxon>
        <taxon>Pseudomonadati</taxon>
        <taxon>Pseudomonadota</taxon>
        <taxon>Gammaproteobacteria</taxon>
        <taxon>Pseudomonadales</taxon>
        <taxon>Pseudomonadaceae</taxon>
        <taxon>Pseudomonas</taxon>
    </lineage>
</organism>
<keyword evidence="1" id="KW-0812">Transmembrane</keyword>
<evidence type="ECO:0000313" key="2">
    <source>
        <dbReference type="EMBL" id="AIL61526.1"/>
    </source>
</evidence>
<sequence length="70" mass="7697">MNEWLYALYCLNGVVFFYLVTSVCLRGHSREVDDQVSLMPFADDPAAAQRVEQAIGKPVPAVKPDAALKA</sequence>
<keyword evidence="1" id="KW-0472">Membrane</keyword>
<evidence type="ECO:0008006" key="4">
    <source>
        <dbReference type="Google" id="ProtNLM"/>
    </source>
</evidence>
<gene>
    <name evidence="2" type="ORF">PSAKL28_23130</name>
</gene>
<accession>A0A077FE33</accession>
<protein>
    <recommendedName>
        <fullName evidence="4">CcoQ/FixQ family Cbb3-type cytochrome c oxidase assembly chaperone</fullName>
    </recommendedName>
</protein>
<dbReference type="Proteomes" id="UP000028931">
    <property type="component" value="Chromosome"/>
</dbReference>
<dbReference type="AlphaFoldDB" id="A0A077FE33"/>
<evidence type="ECO:0000313" key="3">
    <source>
        <dbReference type="Proteomes" id="UP000028931"/>
    </source>
</evidence>